<dbReference type="GO" id="GO:0032366">
    <property type="term" value="P:intracellular sterol transport"/>
    <property type="evidence" value="ECO:0007669"/>
    <property type="project" value="TreeGrafter"/>
</dbReference>
<evidence type="ECO:0000256" key="6">
    <source>
        <dbReference type="SAM" id="MobiDB-lite"/>
    </source>
</evidence>
<dbReference type="STRING" id="1392247.A0A3N4KK71"/>
<keyword evidence="4 7" id="KW-1133">Transmembrane helix</keyword>
<feature type="compositionally biased region" description="Polar residues" evidence="6">
    <location>
        <begin position="8"/>
        <end position="18"/>
    </location>
</feature>
<evidence type="ECO:0000256" key="3">
    <source>
        <dbReference type="ARBA" id="ARBA00022692"/>
    </source>
</evidence>
<comment type="similarity">
    <text evidence="2">Belongs to the YSP2 family.</text>
</comment>
<comment type="subcellular location">
    <subcellularLocation>
        <location evidence="1">Membrane</location>
        <topology evidence="1">Single-pass membrane protein</topology>
    </subcellularLocation>
</comment>
<dbReference type="InterPro" id="IPR004182">
    <property type="entry name" value="GRAM"/>
</dbReference>
<dbReference type="SMART" id="SM00568">
    <property type="entry name" value="GRAM"/>
    <property type="match status" value="1"/>
</dbReference>
<dbReference type="GO" id="GO:0005789">
    <property type="term" value="C:endoplasmic reticulum membrane"/>
    <property type="evidence" value="ECO:0007669"/>
    <property type="project" value="TreeGrafter"/>
</dbReference>
<feature type="domain" description="VASt" evidence="8">
    <location>
        <begin position="667"/>
        <end position="821"/>
    </location>
</feature>
<feature type="compositionally biased region" description="Acidic residues" evidence="6">
    <location>
        <begin position="562"/>
        <end position="593"/>
    </location>
</feature>
<dbReference type="GO" id="GO:0032934">
    <property type="term" value="F:sterol binding"/>
    <property type="evidence" value="ECO:0007669"/>
    <property type="project" value="TreeGrafter"/>
</dbReference>
<evidence type="ECO:0000259" key="8">
    <source>
        <dbReference type="PROSITE" id="PS51778"/>
    </source>
</evidence>
<feature type="region of interest" description="Disordered" evidence="6">
    <location>
        <begin position="384"/>
        <end position="426"/>
    </location>
</feature>
<dbReference type="InterPro" id="IPR031968">
    <property type="entry name" value="VASt"/>
</dbReference>
<dbReference type="InterPro" id="IPR011993">
    <property type="entry name" value="PH-like_dom_sf"/>
</dbReference>
<evidence type="ECO:0000313" key="10">
    <source>
        <dbReference type="Proteomes" id="UP000277580"/>
    </source>
</evidence>
<evidence type="ECO:0000256" key="2">
    <source>
        <dbReference type="ARBA" id="ARBA00006582"/>
    </source>
</evidence>
<evidence type="ECO:0000256" key="4">
    <source>
        <dbReference type="ARBA" id="ARBA00022989"/>
    </source>
</evidence>
<dbReference type="GO" id="GO:0032541">
    <property type="term" value="C:cortical endoplasmic reticulum"/>
    <property type="evidence" value="ECO:0007669"/>
    <property type="project" value="TreeGrafter"/>
</dbReference>
<dbReference type="PANTHER" id="PTHR23319">
    <property type="entry name" value="GRAM DOMAIN CONTAINING 1B, ISOFORM E"/>
    <property type="match status" value="1"/>
</dbReference>
<gene>
    <name evidence="9" type="ORF">P167DRAFT_490155</name>
</gene>
<sequence length="1019" mass="108440">MPNKLAWVNTNLPAPSETSEVRPATSGGESRRSEDRGRRTGRTSVGTSDASEIPLGQENPSSNAPRNGRAWPGGIITKDHASPGTLADPYNPDGTVVQTTVTPPTPTDGSGHFSPKSPVGAVVSGGTTRTRNRTNSLSGTPSKLSQSMTAPLTPTSETPLPKESGSPGGTNQAGTGGFFQSMFSAAQTAATTISNSIANTNLANNGPGGRPRTATGLSDKSDHDKENIAHGGSEADRRAEPQRRLAVETLGHGELSLGSLGILPSPKRVPEGGNSVSRSNNSSDGDQAAPHNDSHASDPHSATSMKSPTPFSAISNQDMNFETAANSPINHTTRMSDPQRTVRTPVAEDSAFHSGSHRDSLPAAGTMTPERSGILATNEMDDAWFGDGDRRRSGSVKSSTGVGRKRGSSAASGGNVQPAPKPTGFAVASKKRNRDFHNLFRSVPEDDYLIEDYGCALQKEILLQGRFYVSEGHICFNSNIFGWINTLVISFDEVVSVEKKSTAMVFPNAIVIQTLHARHVFASFISRDSTYDLIVGIWRIGHPQLVANLTGVRLEESGATGEVEEQEQADGGSEYEEDEDEDEYEDDSDEDLGESYTDAGDGLLDTKANGDATASKTVSRKVSQQPVGGGATSGEAAAPGAAPAADYPGPATHPPTVCTDAADHAHYDKPLCDEIIPAPLGQVYSLAFGPGSYPFISRFLAEEEKVRSFSYIKPLGGPIGPKQTKCLITETIEFCDLEDHVSVVVATQTPDVPSGNVFVVKSKYCLMWGEGGHTRMIANCTVEWSGKSWLKGPIEKGASDGQIAYNADLIKALKTECLPKEPVSKAAKLKGKKKRKAMEAKGEAIGRSVGGTVKGRAAQAAGFSSPAEMESWGVFAPLKTYLGPVVDMIQPLVGGNLSLIIICVLVVMLFMSRRGNQQASVTVIRNGPAGGAQYWDQAWQREEEGLWEWLEDRSGLGGVGDIGRGRRMDSFERVLGNRRGAISKGMKEREVEEAIGIMEERLETLKKVVEGRKVKNPEL</sequence>
<accession>A0A3N4KK71</accession>
<dbReference type="Pfam" id="PF16016">
    <property type="entry name" value="VASt"/>
    <property type="match status" value="1"/>
</dbReference>
<dbReference type="GO" id="GO:0140268">
    <property type="term" value="C:endoplasmic reticulum-plasma membrane contact site"/>
    <property type="evidence" value="ECO:0007669"/>
    <property type="project" value="TreeGrafter"/>
</dbReference>
<dbReference type="GO" id="GO:0005739">
    <property type="term" value="C:mitochondrion"/>
    <property type="evidence" value="ECO:0007669"/>
    <property type="project" value="TreeGrafter"/>
</dbReference>
<keyword evidence="10" id="KW-1185">Reference proteome</keyword>
<dbReference type="PANTHER" id="PTHR23319:SF4">
    <property type="entry name" value="GRAM DOMAIN CONTAINING 1B, ISOFORM E"/>
    <property type="match status" value="1"/>
</dbReference>
<dbReference type="Gene3D" id="2.30.29.30">
    <property type="entry name" value="Pleckstrin-homology domain (PH domain)/Phosphotyrosine-binding domain (PTB)"/>
    <property type="match status" value="1"/>
</dbReference>
<evidence type="ECO:0000256" key="5">
    <source>
        <dbReference type="ARBA" id="ARBA00023136"/>
    </source>
</evidence>
<keyword evidence="3 7" id="KW-0812">Transmembrane</keyword>
<dbReference type="GO" id="GO:0120015">
    <property type="term" value="F:sterol transfer activity"/>
    <property type="evidence" value="ECO:0007669"/>
    <property type="project" value="TreeGrafter"/>
</dbReference>
<feature type="compositionally biased region" description="Low complexity" evidence="6">
    <location>
        <begin position="124"/>
        <end position="140"/>
    </location>
</feature>
<dbReference type="CDD" id="cd13220">
    <property type="entry name" value="PH-GRAM_GRAMDC"/>
    <property type="match status" value="1"/>
</dbReference>
<protein>
    <recommendedName>
        <fullName evidence="8">VASt domain-containing protein</fullName>
    </recommendedName>
</protein>
<feature type="compositionally biased region" description="Basic and acidic residues" evidence="6">
    <location>
        <begin position="29"/>
        <end position="38"/>
    </location>
</feature>
<feature type="compositionally biased region" description="Polar residues" evidence="6">
    <location>
        <begin position="612"/>
        <end position="626"/>
    </location>
</feature>
<evidence type="ECO:0000256" key="1">
    <source>
        <dbReference type="ARBA" id="ARBA00004167"/>
    </source>
</evidence>
<name>A0A3N4KK71_9PEZI</name>
<keyword evidence="5 7" id="KW-0472">Membrane</keyword>
<feature type="region of interest" description="Disordered" evidence="6">
    <location>
        <begin position="198"/>
        <end position="368"/>
    </location>
</feature>
<dbReference type="EMBL" id="ML119139">
    <property type="protein sequence ID" value="RPB10964.1"/>
    <property type="molecule type" value="Genomic_DNA"/>
</dbReference>
<dbReference type="PROSITE" id="PS51778">
    <property type="entry name" value="VAST"/>
    <property type="match status" value="1"/>
</dbReference>
<dbReference type="InParanoid" id="A0A3N4KK71"/>
<evidence type="ECO:0000256" key="7">
    <source>
        <dbReference type="SAM" id="Phobius"/>
    </source>
</evidence>
<feature type="transmembrane region" description="Helical" evidence="7">
    <location>
        <begin position="888"/>
        <end position="910"/>
    </location>
</feature>
<dbReference type="InterPro" id="IPR051482">
    <property type="entry name" value="Cholesterol_transport"/>
</dbReference>
<feature type="region of interest" description="Disordered" evidence="6">
    <location>
        <begin position="557"/>
        <end position="656"/>
    </location>
</feature>
<feature type="compositionally biased region" description="Low complexity" evidence="6">
    <location>
        <begin position="274"/>
        <end position="283"/>
    </location>
</feature>
<dbReference type="Pfam" id="PF02893">
    <property type="entry name" value="GRAM"/>
    <property type="match status" value="1"/>
</dbReference>
<dbReference type="Proteomes" id="UP000277580">
    <property type="component" value="Unassembled WGS sequence"/>
</dbReference>
<reference evidence="9 10" key="1">
    <citation type="journal article" date="2018" name="Nat. Ecol. Evol.">
        <title>Pezizomycetes genomes reveal the molecular basis of ectomycorrhizal truffle lifestyle.</title>
        <authorList>
            <person name="Murat C."/>
            <person name="Payen T."/>
            <person name="Noel B."/>
            <person name="Kuo A."/>
            <person name="Morin E."/>
            <person name="Chen J."/>
            <person name="Kohler A."/>
            <person name="Krizsan K."/>
            <person name="Balestrini R."/>
            <person name="Da Silva C."/>
            <person name="Montanini B."/>
            <person name="Hainaut M."/>
            <person name="Levati E."/>
            <person name="Barry K.W."/>
            <person name="Belfiori B."/>
            <person name="Cichocki N."/>
            <person name="Clum A."/>
            <person name="Dockter R.B."/>
            <person name="Fauchery L."/>
            <person name="Guy J."/>
            <person name="Iotti M."/>
            <person name="Le Tacon F."/>
            <person name="Lindquist E.A."/>
            <person name="Lipzen A."/>
            <person name="Malagnac F."/>
            <person name="Mello A."/>
            <person name="Molinier V."/>
            <person name="Miyauchi S."/>
            <person name="Poulain J."/>
            <person name="Riccioni C."/>
            <person name="Rubini A."/>
            <person name="Sitrit Y."/>
            <person name="Splivallo R."/>
            <person name="Traeger S."/>
            <person name="Wang M."/>
            <person name="Zifcakova L."/>
            <person name="Wipf D."/>
            <person name="Zambonelli A."/>
            <person name="Paolocci F."/>
            <person name="Nowrousian M."/>
            <person name="Ottonello S."/>
            <person name="Baldrian P."/>
            <person name="Spatafora J.W."/>
            <person name="Henrissat B."/>
            <person name="Nagy L.G."/>
            <person name="Aury J.M."/>
            <person name="Wincker P."/>
            <person name="Grigoriev I.V."/>
            <person name="Bonfante P."/>
            <person name="Martin F.M."/>
        </authorList>
    </citation>
    <scope>NUCLEOTIDE SEQUENCE [LARGE SCALE GENOMIC DNA]</scope>
    <source>
        <strain evidence="9 10">CCBAS932</strain>
    </source>
</reference>
<feature type="compositionally biased region" description="Low complexity" evidence="6">
    <location>
        <begin position="250"/>
        <end position="265"/>
    </location>
</feature>
<feature type="compositionally biased region" description="Basic and acidic residues" evidence="6">
    <location>
        <begin position="219"/>
        <end position="246"/>
    </location>
</feature>
<organism evidence="9 10">
    <name type="scientific">Morchella conica CCBAS932</name>
    <dbReference type="NCBI Taxonomy" id="1392247"/>
    <lineage>
        <taxon>Eukaryota</taxon>
        <taxon>Fungi</taxon>
        <taxon>Dikarya</taxon>
        <taxon>Ascomycota</taxon>
        <taxon>Pezizomycotina</taxon>
        <taxon>Pezizomycetes</taxon>
        <taxon>Pezizales</taxon>
        <taxon>Morchellaceae</taxon>
        <taxon>Morchella</taxon>
    </lineage>
</organism>
<evidence type="ECO:0000313" key="9">
    <source>
        <dbReference type="EMBL" id="RPB10964.1"/>
    </source>
</evidence>
<feature type="compositionally biased region" description="Low complexity" evidence="6">
    <location>
        <begin position="633"/>
        <end position="650"/>
    </location>
</feature>
<dbReference type="AlphaFoldDB" id="A0A3N4KK71"/>
<feature type="region of interest" description="Disordered" evidence="6">
    <location>
        <begin position="1"/>
        <end position="179"/>
    </location>
</feature>
<proteinExistence type="inferred from homology"/>
<dbReference type="GO" id="GO:0005886">
    <property type="term" value="C:plasma membrane"/>
    <property type="evidence" value="ECO:0007669"/>
    <property type="project" value="TreeGrafter"/>
</dbReference>
<dbReference type="OrthoDB" id="2162691at2759"/>
<feature type="compositionally biased region" description="Polar residues" evidence="6">
    <location>
        <begin position="300"/>
        <end position="342"/>
    </location>
</feature>
<feature type="compositionally biased region" description="Polar residues" evidence="6">
    <location>
        <begin position="141"/>
        <end position="158"/>
    </location>
</feature>